<name>A0A7S2ZKW8_9RHOD</name>
<evidence type="ECO:0000313" key="1">
    <source>
        <dbReference type="EMBL" id="CAE0043468.1"/>
    </source>
</evidence>
<accession>A0A7S2ZKW8</accession>
<dbReference type="AlphaFoldDB" id="A0A7S2ZKW8"/>
<sequence>MRQRFVHVRISKVTIRRSSLGENVTAVRPFFPLFIVPLSAETIRRRMKTLYRSLKKRTIYHKFRTGDLFDRLWLSFQKQVEEEKEDLLLLSVFSSRKGLTGFPSS</sequence>
<protein>
    <submittedName>
        <fullName evidence="1">Uncharacterized protein</fullName>
    </submittedName>
</protein>
<reference evidence="1" key="1">
    <citation type="submission" date="2021-01" db="EMBL/GenBank/DDBJ databases">
        <authorList>
            <person name="Corre E."/>
            <person name="Pelletier E."/>
            <person name="Niang G."/>
            <person name="Scheremetjew M."/>
            <person name="Finn R."/>
            <person name="Kale V."/>
            <person name="Holt S."/>
            <person name="Cochrane G."/>
            <person name="Meng A."/>
            <person name="Brown T."/>
            <person name="Cohen L."/>
        </authorList>
    </citation>
    <scope>NUCLEOTIDE SEQUENCE</scope>
    <source>
        <strain evidence="1">CCMP 769</strain>
    </source>
</reference>
<organism evidence="1">
    <name type="scientific">Rhodosorus marinus</name>
    <dbReference type="NCBI Taxonomy" id="101924"/>
    <lineage>
        <taxon>Eukaryota</taxon>
        <taxon>Rhodophyta</taxon>
        <taxon>Stylonematophyceae</taxon>
        <taxon>Stylonematales</taxon>
        <taxon>Stylonemataceae</taxon>
        <taxon>Rhodosorus</taxon>
    </lineage>
</organism>
<proteinExistence type="predicted"/>
<gene>
    <name evidence="1" type="ORF">RMAR00112_LOCUS11441</name>
</gene>
<dbReference type="EMBL" id="HBHW01014780">
    <property type="protein sequence ID" value="CAE0043468.1"/>
    <property type="molecule type" value="Transcribed_RNA"/>
</dbReference>